<evidence type="ECO:0000259" key="2">
    <source>
        <dbReference type="Pfam" id="PF24009"/>
    </source>
</evidence>
<dbReference type="RefSeq" id="YP_010654054.1">
    <property type="nucleotide sequence ID" value="NC_070806.1"/>
</dbReference>
<dbReference type="InterPro" id="IPR055748">
    <property type="entry name" value="DUF7324"/>
</dbReference>
<dbReference type="Pfam" id="PF24010">
    <property type="entry name" value="DUF7324"/>
    <property type="match status" value="1"/>
</dbReference>
<name>A0A2K9VH96_9CAUD</name>
<reference evidence="3 4" key="1">
    <citation type="submission" date="2018-01" db="EMBL/GenBank/DDBJ databases">
        <authorList>
            <person name="Giglietti G.M."/>
            <person name="Stoner T.H."/>
            <person name="Pope W.H."/>
            <person name="Garlena R.A."/>
            <person name="Russell D.A."/>
            <person name="Jacobs-Sera D."/>
            <person name="Hatfull G.F."/>
        </authorList>
    </citation>
    <scope>NUCLEOTIDE SEQUENCE [LARGE SCALE GENOMIC DNA]</scope>
</reference>
<organism evidence="3 4">
    <name type="scientific">Gordonia phage Beenie</name>
    <dbReference type="NCBI Taxonomy" id="2079397"/>
    <lineage>
        <taxon>Viruses</taxon>
        <taxon>Duplodnaviria</taxon>
        <taxon>Heunggongvirae</taxon>
        <taxon>Uroviricota</taxon>
        <taxon>Caudoviricetes</taxon>
        <taxon>Beenievirus</taxon>
        <taxon>Beenievirus beenie</taxon>
    </lineage>
</organism>
<feature type="compositionally biased region" description="Polar residues" evidence="1">
    <location>
        <begin position="78"/>
        <end position="99"/>
    </location>
</feature>
<feature type="region of interest" description="Disordered" evidence="1">
    <location>
        <begin position="78"/>
        <end position="115"/>
    </location>
</feature>
<feature type="domain" description="DUF7323" evidence="2">
    <location>
        <begin position="1"/>
        <end position="52"/>
    </location>
</feature>
<accession>A0A2K9VH96</accession>
<dbReference type="Proteomes" id="UP000241442">
    <property type="component" value="Segment"/>
</dbReference>
<dbReference type="InterPro" id="IPR055747">
    <property type="entry name" value="DUF7323"/>
</dbReference>
<keyword evidence="4" id="KW-1185">Reference proteome</keyword>
<protein>
    <recommendedName>
        <fullName evidence="2">DUF7323 domain-containing protein</fullName>
    </recommendedName>
</protein>
<proteinExistence type="predicted"/>
<dbReference type="Pfam" id="PF24009">
    <property type="entry name" value="DUF7323"/>
    <property type="match status" value="1"/>
</dbReference>
<sequence>MTAAVWRPTRREAYPVLGVEGYRGEYADVVVELPATGPNLITVPVEDIRVSPDRSIVRALTATFTDHSRADRCQCGSAQAAHQLSQEPAQSVPVATQSYGLAGGGEAGTDPNFQE</sequence>
<evidence type="ECO:0000256" key="1">
    <source>
        <dbReference type="SAM" id="MobiDB-lite"/>
    </source>
</evidence>
<gene>
    <name evidence="3" type="primary">39</name>
    <name evidence="3" type="ORF">PBI_BEENIE_39</name>
</gene>
<dbReference type="EMBL" id="MG845393">
    <property type="protein sequence ID" value="AUV61604.1"/>
    <property type="molecule type" value="Genomic_DNA"/>
</dbReference>
<evidence type="ECO:0000313" key="4">
    <source>
        <dbReference type="Proteomes" id="UP000241442"/>
    </source>
</evidence>
<evidence type="ECO:0000313" key="3">
    <source>
        <dbReference type="EMBL" id="AUV61604.1"/>
    </source>
</evidence>
<dbReference type="KEGG" id="vg:77929896"/>
<dbReference type="GeneID" id="77929896"/>